<dbReference type="EMBL" id="BOOY01000032">
    <property type="protein sequence ID" value="GIJ05361.1"/>
    <property type="molecule type" value="Genomic_DNA"/>
</dbReference>
<feature type="transmembrane region" description="Helical" evidence="1">
    <location>
        <begin position="100"/>
        <end position="118"/>
    </location>
</feature>
<name>A0A8J3YB02_9ACTN</name>
<feature type="transmembrane region" description="Helical" evidence="1">
    <location>
        <begin position="177"/>
        <end position="196"/>
    </location>
</feature>
<organism evidence="2 3">
    <name type="scientific">Spirilliplanes yamanashiensis</name>
    <dbReference type="NCBI Taxonomy" id="42233"/>
    <lineage>
        <taxon>Bacteria</taxon>
        <taxon>Bacillati</taxon>
        <taxon>Actinomycetota</taxon>
        <taxon>Actinomycetes</taxon>
        <taxon>Micromonosporales</taxon>
        <taxon>Micromonosporaceae</taxon>
        <taxon>Spirilliplanes</taxon>
    </lineage>
</organism>
<keyword evidence="1" id="KW-0812">Transmembrane</keyword>
<feature type="transmembrane region" description="Helical" evidence="1">
    <location>
        <begin position="24"/>
        <end position="44"/>
    </location>
</feature>
<comment type="caution">
    <text evidence="2">The sequence shown here is derived from an EMBL/GenBank/DDBJ whole genome shotgun (WGS) entry which is preliminary data.</text>
</comment>
<gene>
    <name evidence="2" type="ORF">Sya03_47130</name>
</gene>
<proteinExistence type="predicted"/>
<protein>
    <recommendedName>
        <fullName evidence="4">DUF4386 family protein</fullName>
    </recommendedName>
</protein>
<feature type="transmembrane region" description="Helical" evidence="1">
    <location>
        <begin position="73"/>
        <end position="93"/>
    </location>
</feature>
<feature type="transmembrane region" description="Helical" evidence="1">
    <location>
        <begin position="152"/>
        <end position="170"/>
    </location>
</feature>
<evidence type="ECO:0000313" key="2">
    <source>
        <dbReference type="EMBL" id="GIJ05361.1"/>
    </source>
</evidence>
<keyword evidence="3" id="KW-1185">Reference proteome</keyword>
<evidence type="ECO:0000313" key="3">
    <source>
        <dbReference type="Proteomes" id="UP000652013"/>
    </source>
</evidence>
<dbReference type="AlphaFoldDB" id="A0A8J3YB02"/>
<reference evidence="2" key="1">
    <citation type="submission" date="2021-01" db="EMBL/GenBank/DDBJ databases">
        <title>Whole genome shotgun sequence of Spirilliplanes yamanashiensis NBRC 15828.</title>
        <authorList>
            <person name="Komaki H."/>
            <person name="Tamura T."/>
        </authorList>
    </citation>
    <scope>NUCLEOTIDE SEQUENCE</scope>
    <source>
        <strain evidence="2">NBRC 15828</strain>
    </source>
</reference>
<feature type="transmembrane region" description="Helical" evidence="1">
    <location>
        <begin position="202"/>
        <end position="223"/>
    </location>
</feature>
<dbReference type="RefSeq" id="WP_203940557.1">
    <property type="nucleotide sequence ID" value="NZ_BAAAGJ010000011.1"/>
</dbReference>
<dbReference type="Proteomes" id="UP000652013">
    <property type="component" value="Unassembled WGS sequence"/>
</dbReference>
<evidence type="ECO:0000256" key="1">
    <source>
        <dbReference type="SAM" id="Phobius"/>
    </source>
</evidence>
<accession>A0A8J3YB02</accession>
<sequence>MTTALDQPTTTDAADPTRRTARTLTVLAGGALVAGPLLYLGGMLTAPQQASDGTADYVASLARDTTLTEVSGILLHYANLLTGAGLFVLPLLVRGVRGRLLTLAGTLLAALTMLNISGSVKDDWWRMVIGQQLPLDVAVRISDTVDASTLLGLWRGTDALGFLGLLLLYLGLARAGVLGWWAPAVYVLAAVAMVAVPFSWGVVAGLPFALLFAPLAVAGVRAVRRGRL</sequence>
<keyword evidence="1" id="KW-1133">Transmembrane helix</keyword>
<evidence type="ECO:0008006" key="4">
    <source>
        <dbReference type="Google" id="ProtNLM"/>
    </source>
</evidence>
<keyword evidence="1" id="KW-0472">Membrane</keyword>